<evidence type="ECO:0000313" key="8">
    <source>
        <dbReference type="EMBL" id="KAF2641292.1"/>
    </source>
</evidence>
<dbReference type="InterPro" id="IPR049326">
    <property type="entry name" value="Rhodopsin_dom_fungi"/>
</dbReference>
<evidence type="ECO:0000256" key="2">
    <source>
        <dbReference type="ARBA" id="ARBA00022692"/>
    </source>
</evidence>
<protein>
    <recommendedName>
        <fullName evidence="7">Rhodopsin domain-containing protein</fullName>
    </recommendedName>
</protein>
<comment type="similarity">
    <text evidence="5">Belongs to the SAT4 family.</text>
</comment>
<reference evidence="8" key="1">
    <citation type="journal article" date="2020" name="Stud. Mycol.">
        <title>101 Dothideomycetes genomes: a test case for predicting lifestyles and emergence of pathogens.</title>
        <authorList>
            <person name="Haridas S."/>
            <person name="Albert R."/>
            <person name="Binder M."/>
            <person name="Bloem J."/>
            <person name="Labutti K."/>
            <person name="Salamov A."/>
            <person name="Andreopoulos B."/>
            <person name="Baker S."/>
            <person name="Barry K."/>
            <person name="Bills G."/>
            <person name="Bluhm B."/>
            <person name="Cannon C."/>
            <person name="Castanera R."/>
            <person name="Culley D."/>
            <person name="Daum C."/>
            <person name="Ezra D."/>
            <person name="Gonzalez J."/>
            <person name="Henrissat B."/>
            <person name="Kuo A."/>
            <person name="Liang C."/>
            <person name="Lipzen A."/>
            <person name="Lutzoni F."/>
            <person name="Magnuson J."/>
            <person name="Mondo S."/>
            <person name="Nolan M."/>
            <person name="Ohm R."/>
            <person name="Pangilinan J."/>
            <person name="Park H.-J."/>
            <person name="Ramirez L."/>
            <person name="Alfaro M."/>
            <person name="Sun H."/>
            <person name="Tritt A."/>
            <person name="Yoshinaga Y."/>
            <person name="Zwiers L.-H."/>
            <person name="Turgeon B."/>
            <person name="Goodwin S."/>
            <person name="Spatafora J."/>
            <person name="Crous P."/>
            <person name="Grigoriev I."/>
        </authorList>
    </citation>
    <scope>NUCLEOTIDE SEQUENCE</scope>
    <source>
        <strain evidence="8">CBS 473.64</strain>
    </source>
</reference>
<feature type="transmembrane region" description="Helical" evidence="6">
    <location>
        <begin position="135"/>
        <end position="154"/>
    </location>
</feature>
<dbReference type="Pfam" id="PF20684">
    <property type="entry name" value="Fung_rhodopsin"/>
    <property type="match status" value="1"/>
</dbReference>
<dbReference type="GO" id="GO:0016020">
    <property type="term" value="C:membrane"/>
    <property type="evidence" value="ECO:0007669"/>
    <property type="project" value="UniProtKB-SubCell"/>
</dbReference>
<dbReference type="AlphaFoldDB" id="A0A6A6S2D2"/>
<evidence type="ECO:0000256" key="1">
    <source>
        <dbReference type="ARBA" id="ARBA00004141"/>
    </source>
</evidence>
<proteinExistence type="inferred from homology"/>
<dbReference type="EMBL" id="MU006783">
    <property type="protein sequence ID" value="KAF2641292.1"/>
    <property type="molecule type" value="Genomic_DNA"/>
</dbReference>
<organism evidence="8 9">
    <name type="scientific">Massarina eburnea CBS 473.64</name>
    <dbReference type="NCBI Taxonomy" id="1395130"/>
    <lineage>
        <taxon>Eukaryota</taxon>
        <taxon>Fungi</taxon>
        <taxon>Dikarya</taxon>
        <taxon>Ascomycota</taxon>
        <taxon>Pezizomycotina</taxon>
        <taxon>Dothideomycetes</taxon>
        <taxon>Pleosporomycetidae</taxon>
        <taxon>Pleosporales</taxon>
        <taxon>Massarineae</taxon>
        <taxon>Massarinaceae</taxon>
        <taxon>Massarina</taxon>
    </lineage>
</organism>
<feature type="transmembrane region" description="Helical" evidence="6">
    <location>
        <begin position="186"/>
        <end position="205"/>
    </location>
</feature>
<feature type="transmembrane region" description="Helical" evidence="6">
    <location>
        <begin position="217"/>
        <end position="238"/>
    </location>
</feature>
<dbReference type="OrthoDB" id="3529975at2759"/>
<gene>
    <name evidence="8" type="ORF">P280DRAFT_398855</name>
</gene>
<evidence type="ECO:0000259" key="7">
    <source>
        <dbReference type="Pfam" id="PF20684"/>
    </source>
</evidence>
<keyword evidence="4 6" id="KW-0472">Membrane</keyword>
<feature type="transmembrane region" description="Helical" evidence="6">
    <location>
        <begin position="258"/>
        <end position="278"/>
    </location>
</feature>
<feature type="transmembrane region" description="Helical" evidence="6">
    <location>
        <begin position="107"/>
        <end position="128"/>
    </location>
</feature>
<keyword evidence="9" id="KW-1185">Reference proteome</keyword>
<accession>A0A6A6S2D2</accession>
<feature type="transmembrane region" description="Helical" evidence="6">
    <location>
        <begin position="20"/>
        <end position="42"/>
    </location>
</feature>
<dbReference type="InterPro" id="IPR052337">
    <property type="entry name" value="SAT4-like"/>
</dbReference>
<evidence type="ECO:0000256" key="6">
    <source>
        <dbReference type="SAM" id="Phobius"/>
    </source>
</evidence>
<sequence>MATGTTDSLPAYLNEDIGPTIIATASLIILSCTVFMCLRYWARYLTSTPFGVEDILIPIAWFATVNLCVVGLVMVKAGGTGRHQAYVERTNPTGLATHYKGVIMNEIVQPGAVAFPKICIVLLFLRVFTNKWERLVAKALIAIILGAWISYTVAACFQCRPFAYNWDKTIPHGKCFHMMAFANSSSVPNIVTDVIILFLPWRTVVNLKVSIGRRCGLLLIFLMGSVGIVASIVRTVVFLTTNPLVDVPCELSPPPVEIINWTIIEPGLYLLAACALSFKPLFRLVAQYLHLHNFITASKATSTKPGSDPTKSQHKKNQKAICMDAFKSGSSVGFSKIGGEKGARDEEECVGFGEKVVNSGDGEEKVKGSWHEKTKSLISVKVTRTVEVDSEPIAEGDEHGEVRYNASSWLDVDRTIGRAP</sequence>
<keyword evidence="3 6" id="KW-1133">Transmembrane helix</keyword>
<evidence type="ECO:0000313" key="9">
    <source>
        <dbReference type="Proteomes" id="UP000799753"/>
    </source>
</evidence>
<comment type="subcellular location">
    <subcellularLocation>
        <location evidence="1">Membrane</location>
        <topology evidence="1">Multi-pass membrane protein</topology>
    </subcellularLocation>
</comment>
<evidence type="ECO:0000256" key="4">
    <source>
        <dbReference type="ARBA" id="ARBA00023136"/>
    </source>
</evidence>
<feature type="transmembrane region" description="Helical" evidence="6">
    <location>
        <begin position="54"/>
        <end position="75"/>
    </location>
</feature>
<feature type="domain" description="Rhodopsin" evidence="7">
    <location>
        <begin position="38"/>
        <end position="283"/>
    </location>
</feature>
<keyword evidence="2 6" id="KW-0812">Transmembrane</keyword>
<evidence type="ECO:0000256" key="5">
    <source>
        <dbReference type="ARBA" id="ARBA00038359"/>
    </source>
</evidence>
<dbReference type="Proteomes" id="UP000799753">
    <property type="component" value="Unassembled WGS sequence"/>
</dbReference>
<name>A0A6A6S2D2_9PLEO</name>
<evidence type="ECO:0000256" key="3">
    <source>
        <dbReference type="ARBA" id="ARBA00022989"/>
    </source>
</evidence>
<dbReference type="PANTHER" id="PTHR33048">
    <property type="entry name" value="PTH11-LIKE INTEGRAL MEMBRANE PROTEIN (AFU_ORTHOLOGUE AFUA_5G11245)"/>
    <property type="match status" value="1"/>
</dbReference>
<dbReference type="PANTHER" id="PTHR33048:SF47">
    <property type="entry name" value="INTEGRAL MEMBRANE PROTEIN-RELATED"/>
    <property type="match status" value="1"/>
</dbReference>